<proteinExistence type="predicted"/>
<gene>
    <name evidence="1" type="ORF">ABK249_31010</name>
</gene>
<dbReference type="RefSeq" id="WP_348864771.1">
    <property type="nucleotide sequence ID" value="NZ_JBEAAL010000041.1"/>
</dbReference>
<evidence type="ECO:0000313" key="1">
    <source>
        <dbReference type="EMBL" id="MEQ1409341.1"/>
    </source>
</evidence>
<protein>
    <submittedName>
        <fullName evidence="1">Uncharacterized protein</fullName>
    </submittedName>
</protein>
<dbReference type="Proteomes" id="UP001496627">
    <property type="component" value="Unassembled WGS sequence"/>
</dbReference>
<evidence type="ECO:0000313" key="2">
    <source>
        <dbReference type="Proteomes" id="UP001496627"/>
    </source>
</evidence>
<keyword evidence="2" id="KW-1185">Reference proteome</keyword>
<name>A0ABV0MCZ7_9HYPH</name>
<accession>A0ABV0MCZ7</accession>
<dbReference type="EMBL" id="JBEAAL010000041">
    <property type="protein sequence ID" value="MEQ1409341.1"/>
    <property type="molecule type" value="Genomic_DNA"/>
</dbReference>
<sequence length="80" mass="9095">MFTGFRVSDAALIGPQHRQKDVFKLRLFKNRNRTPVDIVVAIHPVLEAVLSYHDVKGLRYMQTDYGSSYSITGLGNRISK</sequence>
<reference evidence="1 2" key="1">
    <citation type="submission" date="2024-05" db="EMBL/GenBank/DDBJ databases">
        <title>Neorhizobium sp. Rsf11, a plant growth promoting and heavy metal resistant PAH-degrader.</title>
        <authorList>
            <person name="Golubev S.N."/>
            <person name="Muratova A.Y."/>
            <person name="Markelova M.I."/>
        </authorList>
    </citation>
    <scope>NUCLEOTIDE SEQUENCE [LARGE SCALE GENOMIC DNA]</scope>
    <source>
        <strain evidence="1 2">Rsf11</strain>
    </source>
</reference>
<organism evidence="1 2">
    <name type="scientific">Neorhizobium phenanthreniclasticum</name>
    <dbReference type="NCBI Taxonomy" id="3157917"/>
    <lineage>
        <taxon>Bacteria</taxon>
        <taxon>Pseudomonadati</taxon>
        <taxon>Pseudomonadota</taxon>
        <taxon>Alphaproteobacteria</taxon>
        <taxon>Hyphomicrobiales</taxon>
        <taxon>Rhizobiaceae</taxon>
        <taxon>Rhizobium/Agrobacterium group</taxon>
        <taxon>Neorhizobium</taxon>
    </lineage>
</organism>
<comment type="caution">
    <text evidence="1">The sequence shown here is derived from an EMBL/GenBank/DDBJ whole genome shotgun (WGS) entry which is preliminary data.</text>
</comment>